<keyword evidence="1" id="KW-0732">Signal</keyword>
<dbReference type="InterPro" id="IPR002557">
    <property type="entry name" value="Chitin-bd_dom"/>
</dbReference>
<feature type="signal peptide" evidence="1">
    <location>
        <begin position="1"/>
        <end position="33"/>
    </location>
</feature>
<evidence type="ECO:0000313" key="4">
    <source>
        <dbReference type="Proteomes" id="UP001153709"/>
    </source>
</evidence>
<dbReference type="AlphaFoldDB" id="A0A9N9X9G8"/>
<proteinExistence type="predicted"/>
<protein>
    <recommendedName>
        <fullName evidence="2">Chitin-binding type-2 domain-containing protein</fullName>
    </recommendedName>
</protein>
<name>A0A9N9X9G8_DIABA</name>
<dbReference type="OrthoDB" id="6020543at2759"/>
<gene>
    <name evidence="3" type="ORF">DIABBA_LOCUS6145</name>
</gene>
<reference evidence="3" key="1">
    <citation type="submission" date="2022-01" db="EMBL/GenBank/DDBJ databases">
        <authorList>
            <person name="King R."/>
        </authorList>
    </citation>
    <scope>NUCLEOTIDE SEQUENCE</scope>
</reference>
<dbReference type="EMBL" id="OU898279">
    <property type="protein sequence ID" value="CAG9832691.1"/>
    <property type="molecule type" value="Genomic_DNA"/>
</dbReference>
<accession>A0A9N9X9G8</accession>
<dbReference type="Pfam" id="PF01607">
    <property type="entry name" value="CBM_14"/>
    <property type="match status" value="1"/>
</dbReference>
<dbReference type="Gene3D" id="2.170.140.10">
    <property type="entry name" value="Chitin binding domain"/>
    <property type="match status" value="1"/>
</dbReference>
<feature type="chain" id="PRO_5040105999" description="Chitin-binding type-2 domain-containing protein" evidence="1">
    <location>
        <begin position="34"/>
        <end position="108"/>
    </location>
</feature>
<sequence length="108" mass="11685">MMVILYQLLVIATNYNMILKTVLLLSCVALATSSPIGTCPTIATIPTYLPDSVDCAVFYECDNGHPVEFLCAPGTYFNDEKDLCEAPYLVDCGTRSTTTTTATPEAAY</sequence>
<dbReference type="SUPFAM" id="SSF57625">
    <property type="entry name" value="Invertebrate chitin-binding proteins"/>
    <property type="match status" value="1"/>
</dbReference>
<evidence type="ECO:0000313" key="3">
    <source>
        <dbReference type="EMBL" id="CAG9832691.1"/>
    </source>
</evidence>
<evidence type="ECO:0000259" key="2">
    <source>
        <dbReference type="PROSITE" id="PS50940"/>
    </source>
</evidence>
<dbReference type="GO" id="GO:0005576">
    <property type="term" value="C:extracellular region"/>
    <property type="evidence" value="ECO:0007669"/>
    <property type="project" value="InterPro"/>
</dbReference>
<feature type="domain" description="Chitin-binding type-2" evidence="2">
    <location>
        <begin position="36"/>
        <end position="94"/>
    </location>
</feature>
<dbReference type="Proteomes" id="UP001153709">
    <property type="component" value="Chromosome 4"/>
</dbReference>
<evidence type="ECO:0000256" key="1">
    <source>
        <dbReference type="SAM" id="SignalP"/>
    </source>
</evidence>
<dbReference type="GO" id="GO:0008061">
    <property type="term" value="F:chitin binding"/>
    <property type="evidence" value="ECO:0007669"/>
    <property type="project" value="InterPro"/>
</dbReference>
<dbReference type="InterPro" id="IPR036508">
    <property type="entry name" value="Chitin-bd_dom_sf"/>
</dbReference>
<dbReference type="SMART" id="SM00494">
    <property type="entry name" value="ChtBD2"/>
    <property type="match status" value="1"/>
</dbReference>
<organism evidence="3 4">
    <name type="scientific">Diabrotica balteata</name>
    <name type="common">Banded cucumber beetle</name>
    <dbReference type="NCBI Taxonomy" id="107213"/>
    <lineage>
        <taxon>Eukaryota</taxon>
        <taxon>Metazoa</taxon>
        <taxon>Ecdysozoa</taxon>
        <taxon>Arthropoda</taxon>
        <taxon>Hexapoda</taxon>
        <taxon>Insecta</taxon>
        <taxon>Pterygota</taxon>
        <taxon>Neoptera</taxon>
        <taxon>Endopterygota</taxon>
        <taxon>Coleoptera</taxon>
        <taxon>Polyphaga</taxon>
        <taxon>Cucujiformia</taxon>
        <taxon>Chrysomeloidea</taxon>
        <taxon>Chrysomelidae</taxon>
        <taxon>Galerucinae</taxon>
        <taxon>Diabroticina</taxon>
        <taxon>Diabroticites</taxon>
        <taxon>Diabrotica</taxon>
    </lineage>
</organism>
<keyword evidence="4" id="KW-1185">Reference proteome</keyword>
<dbReference type="PROSITE" id="PS50940">
    <property type="entry name" value="CHIT_BIND_II"/>
    <property type="match status" value="1"/>
</dbReference>